<dbReference type="Proteomes" id="UP000094112">
    <property type="component" value="Unassembled WGS sequence"/>
</dbReference>
<evidence type="ECO:0000256" key="3">
    <source>
        <dbReference type="SAM" id="Phobius"/>
    </source>
</evidence>
<dbReference type="SUPFAM" id="SSF57850">
    <property type="entry name" value="RING/U-box"/>
    <property type="match status" value="1"/>
</dbReference>
<dbReference type="OrthoDB" id="8062037at2759"/>
<dbReference type="PANTHER" id="PTHR22765">
    <property type="entry name" value="RING FINGER AND PROTEASE ASSOCIATED DOMAIN-CONTAINING"/>
    <property type="match status" value="1"/>
</dbReference>
<dbReference type="Gene3D" id="3.30.40.10">
    <property type="entry name" value="Zinc/RING finger domain, C3HC4 (zinc finger)"/>
    <property type="match status" value="1"/>
</dbReference>
<protein>
    <recommendedName>
        <fullName evidence="4">RING-type domain-containing protein</fullName>
    </recommendedName>
</protein>
<feature type="region of interest" description="Disordered" evidence="2">
    <location>
        <begin position="140"/>
        <end position="200"/>
    </location>
</feature>
<feature type="region of interest" description="Disordered" evidence="2">
    <location>
        <begin position="379"/>
        <end position="412"/>
    </location>
</feature>
<feature type="transmembrane region" description="Helical" evidence="3">
    <location>
        <begin position="17"/>
        <end position="36"/>
    </location>
</feature>
<evidence type="ECO:0000313" key="6">
    <source>
        <dbReference type="Proteomes" id="UP000094112"/>
    </source>
</evidence>
<keyword evidence="3" id="KW-0812">Transmembrane</keyword>
<dbReference type="SMART" id="SM00184">
    <property type="entry name" value="RING"/>
    <property type="match status" value="1"/>
</dbReference>
<keyword evidence="1" id="KW-0862">Zinc</keyword>
<keyword evidence="1" id="KW-0863">Zinc-finger</keyword>
<dbReference type="GO" id="GO:0061630">
    <property type="term" value="F:ubiquitin protein ligase activity"/>
    <property type="evidence" value="ECO:0007669"/>
    <property type="project" value="TreeGrafter"/>
</dbReference>
<organism evidence="5 6">
    <name type="scientific">Wickerhamomyces anomalus (strain ATCC 58044 / CBS 1984 / NCYC 433 / NRRL Y-366-8)</name>
    <name type="common">Yeast</name>
    <name type="synonym">Hansenula anomala</name>
    <dbReference type="NCBI Taxonomy" id="683960"/>
    <lineage>
        <taxon>Eukaryota</taxon>
        <taxon>Fungi</taxon>
        <taxon>Dikarya</taxon>
        <taxon>Ascomycota</taxon>
        <taxon>Saccharomycotina</taxon>
        <taxon>Saccharomycetes</taxon>
        <taxon>Phaffomycetales</taxon>
        <taxon>Wickerhamomycetaceae</taxon>
        <taxon>Wickerhamomyces</taxon>
    </lineage>
</organism>
<dbReference type="STRING" id="683960.A0A1E3NX16"/>
<feature type="compositionally biased region" description="Low complexity" evidence="2">
    <location>
        <begin position="379"/>
        <end position="395"/>
    </location>
</feature>
<sequence length="424" mass="48298">MSTQNNNTSATSQPSSILFFIAVAIGVVIALVFIFFSMRYYVRTRLGIYATARLTTTSNNGGIVLLTGDFPMHSFNGYSGDLPNQLRRRNRRRKYLKKRRLTEEEVDHLFPVRTYQDWLDGGAERDADQREIHVMLKEENDDEVVEQQQDEQTPEPQNQTQDGSTADGRTITATDTIATSDTPAIKVNTPDHDTGSTYHDALDQPEQVDLGTPYEPHYDSGTCAICIDTFEPEDPVRGLICGHVFHQECLDPWLTKRKACCPMCKRDYYLKDESDEQQAQGNGAEPENQIDDLDSINQFTELQYTTLNERVTEILNRHPDLEQIATEKIKKYLKFKWRVFWLIMGISKSDLVNSAIVNEDQRLREEDPTYDVINANEVINNGNNDGNANEANNNDDNNEGNRDGAGVQTVENSQEIRDRVERMV</sequence>
<dbReference type="RefSeq" id="XP_019036842.1">
    <property type="nucleotide sequence ID" value="XM_019184212.1"/>
</dbReference>
<dbReference type="InterPro" id="IPR013083">
    <property type="entry name" value="Znf_RING/FYVE/PHD"/>
</dbReference>
<keyword evidence="6" id="KW-1185">Reference proteome</keyword>
<feature type="domain" description="RING-type" evidence="4">
    <location>
        <begin position="223"/>
        <end position="265"/>
    </location>
</feature>
<keyword evidence="1" id="KW-0479">Metal-binding</keyword>
<gene>
    <name evidence="5" type="ORF">WICANDRAFT_70722</name>
</gene>
<dbReference type="EMBL" id="KV454213">
    <property type="protein sequence ID" value="ODQ57635.1"/>
    <property type="molecule type" value="Genomic_DNA"/>
</dbReference>
<dbReference type="GO" id="GO:0006511">
    <property type="term" value="P:ubiquitin-dependent protein catabolic process"/>
    <property type="evidence" value="ECO:0007669"/>
    <property type="project" value="TreeGrafter"/>
</dbReference>
<dbReference type="Pfam" id="PF13639">
    <property type="entry name" value="zf-RING_2"/>
    <property type="match status" value="1"/>
</dbReference>
<dbReference type="GO" id="GO:0005737">
    <property type="term" value="C:cytoplasm"/>
    <property type="evidence" value="ECO:0007669"/>
    <property type="project" value="TreeGrafter"/>
</dbReference>
<dbReference type="PANTHER" id="PTHR22765:SF416">
    <property type="entry name" value="E3 UBIQUITIN-PROTEIN LIGASE GODZILLA"/>
    <property type="match status" value="1"/>
</dbReference>
<dbReference type="InterPro" id="IPR051826">
    <property type="entry name" value="E3_ubiquitin-ligase_domain"/>
</dbReference>
<name>A0A1E3NX16_WICAA</name>
<dbReference type="GO" id="GO:0008270">
    <property type="term" value="F:zinc ion binding"/>
    <property type="evidence" value="ECO:0007669"/>
    <property type="project" value="UniProtKB-KW"/>
</dbReference>
<evidence type="ECO:0000313" key="5">
    <source>
        <dbReference type="EMBL" id="ODQ57635.1"/>
    </source>
</evidence>
<feature type="compositionally biased region" description="Low complexity" evidence="2">
    <location>
        <begin position="154"/>
        <end position="185"/>
    </location>
</feature>
<dbReference type="GeneID" id="30201458"/>
<keyword evidence="3" id="KW-1133">Transmembrane helix</keyword>
<dbReference type="PROSITE" id="PS50089">
    <property type="entry name" value="ZF_RING_2"/>
    <property type="match status" value="1"/>
</dbReference>
<keyword evidence="3" id="KW-0472">Membrane</keyword>
<evidence type="ECO:0000256" key="2">
    <source>
        <dbReference type="SAM" id="MobiDB-lite"/>
    </source>
</evidence>
<dbReference type="InterPro" id="IPR001841">
    <property type="entry name" value="Znf_RING"/>
</dbReference>
<evidence type="ECO:0000256" key="1">
    <source>
        <dbReference type="PROSITE-ProRule" id="PRU00175"/>
    </source>
</evidence>
<accession>A0A1E3NX16</accession>
<evidence type="ECO:0000259" key="4">
    <source>
        <dbReference type="PROSITE" id="PS50089"/>
    </source>
</evidence>
<dbReference type="AlphaFoldDB" id="A0A1E3NX16"/>
<proteinExistence type="predicted"/>
<reference evidence="5 6" key="1">
    <citation type="journal article" date="2016" name="Proc. Natl. Acad. Sci. U.S.A.">
        <title>Comparative genomics of biotechnologically important yeasts.</title>
        <authorList>
            <person name="Riley R."/>
            <person name="Haridas S."/>
            <person name="Wolfe K.H."/>
            <person name="Lopes M.R."/>
            <person name="Hittinger C.T."/>
            <person name="Goeker M."/>
            <person name="Salamov A.A."/>
            <person name="Wisecaver J.H."/>
            <person name="Long T.M."/>
            <person name="Calvey C.H."/>
            <person name="Aerts A.L."/>
            <person name="Barry K.W."/>
            <person name="Choi C."/>
            <person name="Clum A."/>
            <person name="Coughlan A.Y."/>
            <person name="Deshpande S."/>
            <person name="Douglass A.P."/>
            <person name="Hanson S.J."/>
            <person name="Klenk H.-P."/>
            <person name="LaButti K.M."/>
            <person name="Lapidus A."/>
            <person name="Lindquist E.A."/>
            <person name="Lipzen A.M."/>
            <person name="Meier-Kolthoff J.P."/>
            <person name="Ohm R.A."/>
            <person name="Otillar R.P."/>
            <person name="Pangilinan J.L."/>
            <person name="Peng Y."/>
            <person name="Rokas A."/>
            <person name="Rosa C.A."/>
            <person name="Scheuner C."/>
            <person name="Sibirny A.A."/>
            <person name="Slot J.C."/>
            <person name="Stielow J.B."/>
            <person name="Sun H."/>
            <person name="Kurtzman C.P."/>
            <person name="Blackwell M."/>
            <person name="Grigoriev I.V."/>
            <person name="Jeffries T.W."/>
        </authorList>
    </citation>
    <scope>NUCLEOTIDE SEQUENCE [LARGE SCALE GENOMIC DNA]</scope>
    <source>
        <strain evidence="6">ATCC 58044 / CBS 1984 / NCYC 433 / NRRL Y-366-8</strain>
    </source>
</reference>
<dbReference type="CDD" id="cd16473">
    <property type="entry name" value="RING-H2_RNF103"/>
    <property type="match status" value="1"/>
</dbReference>
<feature type="compositionally biased region" description="Acidic residues" evidence="2">
    <location>
        <begin position="140"/>
        <end position="153"/>
    </location>
</feature>